<accession>A0A409XIN3</accession>
<evidence type="ECO:0000313" key="4">
    <source>
        <dbReference type="Proteomes" id="UP000283269"/>
    </source>
</evidence>
<feature type="transmembrane region" description="Helical" evidence="2">
    <location>
        <begin position="178"/>
        <end position="205"/>
    </location>
</feature>
<keyword evidence="2" id="KW-0812">Transmembrane</keyword>
<gene>
    <name evidence="3" type="ORF">CVT25_006682</name>
</gene>
<dbReference type="InParanoid" id="A0A409XIN3"/>
<evidence type="ECO:0000313" key="3">
    <source>
        <dbReference type="EMBL" id="PPQ90612.1"/>
    </source>
</evidence>
<keyword evidence="4" id="KW-1185">Reference proteome</keyword>
<feature type="transmembrane region" description="Helical" evidence="2">
    <location>
        <begin position="100"/>
        <end position="120"/>
    </location>
</feature>
<organism evidence="3 4">
    <name type="scientific">Psilocybe cyanescens</name>
    <dbReference type="NCBI Taxonomy" id="93625"/>
    <lineage>
        <taxon>Eukaryota</taxon>
        <taxon>Fungi</taxon>
        <taxon>Dikarya</taxon>
        <taxon>Basidiomycota</taxon>
        <taxon>Agaricomycotina</taxon>
        <taxon>Agaricomycetes</taxon>
        <taxon>Agaricomycetidae</taxon>
        <taxon>Agaricales</taxon>
        <taxon>Agaricineae</taxon>
        <taxon>Strophariaceae</taxon>
        <taxon>Psilocybe</taxon>
    </lineage>
</organism>
<feature type="region of interest" description="Disordered" evidence="1">
    <location>
        <begin position="262"/>
        <end position="311"/>
    </location>
</feature>
<reference evidence="3 4" key="1">
    <citation type="journal article" date="2018" name="Evol. Lett.">
        <title>Horizontal gene cluster transfer increased hallucinogenic mushroom diversity.</title>
        <authorList>
            <person name="Reynolds H.T."/>
            <person name="Vijayakumar V."/>
            <person name="Gluck-Thaler E."/>
            <person name="Korotkin H.B."/>
            <person name="Matheny P.B."/>
            <person name="Slot J.C."/>
        </authorList>
    </citation>
    <scope>NUCLEOTIDE SEQUENCE [LARGE SCALE GENOMIC DNA]</scope>
    <source>
        <strain evidence="3 4">2631</strain>
    </source>
</reference>
<dbReference type="AlphaFoldDB" id="A0A409XIN3"/>
<feature type="compositionally biased region" description="Polar residues" evidence="1">
    <location>
        <begin position="302"/>
        <end position="311"/>
    </location>
</feature>
<feature type="transmembrane region" description="Helical" evidence="2">
    <location>
        <begin position="16"/>
        <end position="38"/>
    </location>
</feature>
<feature type="transmembrane region" description="Helical" evidence="2">
    <location>
        <begin position="217"/>
        <end position="235"/>
    </location>
</feature>
<evidence type="ECO:0000256" key="2">
    <source>
        <dbReference type="SAM" id="Phobius"/>
    </source>
</evidence>
<evidence type="ECO:0000256" key="1">
    <source>
        <dbReference type="SAM" id="MobiDB-lite"/>
    </source>
</evidence>
<proteinExistence type="predicted"/>
<keyword evidence="2" id="KW-1133">Transmembrane helix</keyword>
<keyword evidence="2" id="KW-0472">Membrane</keyword>
<protein>
    <submittedName>
        <fullName evidence="3">Uncharacterized protein</fullName>
    </submittedName>
</protein>
<name>A0A409XIN3_PSICY</name>
<comment type="caution">
    <text evidence="3">The sequence shown here is derived from an EMBL/GenBank/DDBJ whole genome shotgun (WGS) entry which is preliminary data.</text>
</comment>
<sequence length="311" mass="33841">MSPTVSKKPENFNRRIVISTISVLYLLCFFDFIVQWYYLTWTIVINGDTRESIFLGTVDGPQWTSVLSAFLENSLLIVSDGLLIWRCYHVWGQSSWATSVPLILLVAEFGLFVVTTVLSAKLGLITSDANIILFNNISSALTFVSLGTTLITTFLIGYRMHSAFQIHGLPSRRVFNRIMTIIIESGAADLLVLLLKAIIIVVPSFNMLKSPLSEADYYTESIIIVVSGLAPTVLVTRISLTDTTNTVVPATITHVSGLQFGSQQGSGSGCSGNITGRDVSASADTDDAEQTPKIELKRESSTDASSGDNQV</sequence>
<feature type="compositionally biased region" description="Basic and acidic residues" evidence="1">
    <location>
        <begin position="290"/>
        <end position="301"/>
    </location>
</feature>
<dbReference type="Proteomes" id="UP000283269">
    <property type="component" value="Unassembled WGS sequence"/>
</dbReference>
<dbReference type="EMBL" id="NHYD01001589">
    <property type="protein sequence ID" value="PPQ90612.1"/>
    <property type="molecule type" value="Genomic_DNA"/>
</dbReference>
<feature type="transmembrane region" description="Helical" evidence="2">
    <location>
        <begin position="140"/>
        <end position="158"/>
    </location>
</feature>
<feature type="transmembrane region" description="Helical" evidence="2">
    <location>
        <begin position="66"/>
        <end position="88"/>
    </location>
</feature>